<dbReference type="SUPFAM" id="SSF50978">
    <property type="entry name" value="WD40 repeat-like"/>
    <property type="match status" value="1"/>
</dbReference>
<dbReference type="InterPro" id="IPR058923">
    <property type="entry name" value="RCC1-like_dom"/>
</dbReference>
<feature type="repeat" description="RCC1" evidence="2">
    <location>
        <begin position="1008"/>
        <end position="1058"/>
    </location>
</feature>
<dbReference type="PANTHER" id="PTHR22872">
    <property type="entry name" value="BTK-BINDING PROTEIN-RELATED"/>
    <property type="match status" value="1"/>
</dbReference>
<accession>A0AAJ6YKK9</accession>
<dbReference type="Pfam" id="PF13540">
    <property type="entry name" value="RCC1_2"/>
    <property type="match status" value="1"/>
</dbReference>
<dbReference type="SUPFAM" id="SSF50985">
    <property type="entry name" value="RCC1/BLIP-II"/>
    <property type="match status" value="2"/>
</dbReference>
<feature type="compositionally biased region" description="Basic and acidic residues" evidence="3">
    <location>
        <begin position="1081"/>
        <end position="1097"/>
    </location>
</feature>
<dbReference type="PRINTS" id="PR00633">
    <property type="entry name" value="RCCNDNSATION"/>
</dbReference>
<feature type="region of interest" description="Disordered" evidence="3">
    <location>
        <begin position="283"/>
        <end position="302"/>
    </location>
</feature>
<dbReference type="InterPro" id="IPR009091">
    <property type="entry name" value="RCC1/BLIP-II"/>
</dbReference>
<evidence type="ECO:0000259" key="4">
    <source>
        <dbReference type="Pfam" id="PF25390"/>
    </source>
</evidence>
<dbReference type="Pfam" id="PF25390">
    <property type="entry name" value="WD40_RLD"/>
    <property type="match status" value="1"/>
</dbReference>
<feature type="domain" description="RCC1-like" evidence="4">
    <location>
        <begin position="835"/>
        <end position="1069"/>
    </location>
</feature>
<evidence type="ECO:0000256" key="3">
    <source>
        <dbReference type="SAM" id="MobiDB-lite"/>
    </source>
</evidence>
<evidence type="ECO:0000256" key="1">
    <source>
        <dbReference type="ARBA" id="ARBA00022737"/>
    </source>
</evidence>
<feature type="compositionally biased region" description="Polar residues" evidence="3">
    <location>
        <begin position="284"/>
        <end position="302"/>
    </location>
</feature>
<reference evidence="6" key="1">
    <citation type="submission" date="2025-08" db="UniProtKB">
        <authorList>
            <consortium name="RefSeq"/>
        </authorList>
    </citation>
    <scope>IDENTIFICATION</scope>
</reference>
<feature type="repeat" description="RCC1" evidence="2">
    <location>
        <begin position="1177"/>
        <end position="1231"/>
    </location>
</feature>
<feature type="repeat" description="RCC1" evidence="2">
    <location>
        <begin position="956"/>
        <end position="1007"/>
    </location>
</feature>
<dbReference type="PROSITE" id="PS50012">
    <property type="entry name" value="RCC1_3"/>
    <property type="match status" value="5"/>
</dbReference>
<dbReference type="KEGG" id="csol:105363708"/>
<evidence type="ECO:0000313" key="6">
    <source>
        <dbReference type="RefSeq" id="XP_011499761.1"/>
    </source>
</evidence>
<dbReference type="InterPro" id="IPR051625">
    <property type="entry name" value="Signaling_Regulatory_Domain"/>
</dbReference>
<name>A0AAJ6YKK9_9HYME</name>
<gene>
    <name evidence="6" type="primary">LOC105363708</name>
</gene>
<protein>
    <submittedName>
        <fullName evidence="6">Uncharacterized protein LOC105363708</fullName>
    </submittedName>
</protein>
<feature type="repeat" description="RCC1" evidence="2">
    <location>
        <begin position="904"/>
        <end position="955"/>
    </location>
</feature>
<dbReference type="Proteomes" id="UP000695007">
    <property type="component" value="Unplaced"/>
</dbReference>
<keyword evidence="1" id="KW-0677">Repeat</keyword>
<dbReference type="InterPro" id="IPR000408">
    <property type="entry name" value="Reg_chr_condens"/>
</dbReference>
<dbReference type="Gene3D" id="2.130.10.30">
    <property type="entry name" value="Regulator of chromosome condensation 1/beta-lactamase-inhibitor protein II"/>
    <property type="match status" value="2"/>
</dbReference>
<dbReference type="PANTHER" id="PTHR22872:SF2">
    <property type="entry name" value="INHIBITOR OF BRUTON TYROSINE KINASE"/>
    <property type="match status" value="1"/>
</dbReference>
<sequence length="1847" mass="208468">MAQVKLMFKQSTVDLSQECLFELKCLIKANNIHHATQCEIYHKRFLAFACDSSDLGLYYLRDSLSLPVIKKIPWFQNSRKKIACLCFDPLGSWLLIASIDGSFYIIPAKTLINEVYPSDQKWTTKDITTYSSLNAQNSFARPSTIIWWRGVSFCGEIGIIGTEQGEIIFVNLETGQQVGSTKIDGCIASFFICQDTELDTVTLLITNNCKEQWYLVLEKPGSNYIYPLSDVSLHQSKVRHFEADNDEAKTFPTTRSRLRGLKQLSVEKLVILKQKLAESRNRNFEPSTANLENSNNCDVGSNDNENSNGKGLFFNQQSEPVKNSTVPIALPNQAYITAQRVDNSKTIYTRYLPSINYLTIHKCKLSSPPCHVHKIPEHCESILLTNRFFYISDTRHRFIYIVSRPLSEIRENDESDLYKESIVARFSFNNSDEVINSIYTVSSTRTDDDCISKNEEDKTYHMAKNINDLKVKIPPVDTCIVVTNLGIYRIVLREHILSLFMDLILRRRAIEDATKLGMIFGLNVQQLIEYAGDIILCNRQFGRAMELYSIAKCFLLKTILKFASLGFTSEFLTYLLSYSTTPASIDLSQQNRINFSDLSVLAFTELALRATSAQSKRIYKDFLNFLSTNTYYDELFVIHTAAQNKMWNILHHLMVYRGLSCQVLEILVKALPAFMLENSNLDLHKNLNGLLMCLSDSSLIQGMLNNPSTARNHICFILANLPTLQIFILQRLITLFDPTNAAIRPLLLRFKARRRAASRSSFSSQCDSLDLSEDLDEVGVLIEEIIDIFLQTLLTLLHKKQLSMKFLAKNVPFTQLPDIEGDRKGKNVSVDFKRRLLSTGFAHTALIRNGNVYTWGNTLQGCLGTGPTMLPSSLPQGIFIFRRLGIEVLSVSCGRCHTLAVTNNGVYAWGGNKFGQLGLGNIYQCPNPELITSLAQEIIVEAIAGVHHSAAVTADGRLFTWGWGVHGQLGHGNTENMRVPSLVEGLLGLPVRHASVGYAHTVVLTADGYVYAFGCNLFGQLGNPSATKCTIPVKVSLLPEKITLISTKYFHNLAVSSTNQLYVWGANPQILKINRRERKIKEQQAKSTVEETLKKDSSTNNEEIIEEQDNIDNGGESNDTLSINDKVTAASNTSEAENISGLHDHMIPGFIDMKFIYGKIIQISTGYCHSALLTKDGRIYTWGRNVDGQLGTGFKRDVEIPTQMCFNAYRVEQSKENSEQANNQTIAPNSDKYNANSETISDVNVDFDASQKDFNYFKQAVKICCGSNFTVAIQPGGNVLSWGNNNLMQLGRTPDKLKQSEDRMNMAFQSSKRTFRNITRFDRLDKVTESMPNQVPNIPSPTISYQSYDVTPLAGSIRPLINIEHNLSDLTLHYALEQFHGLYGSFKILNKCIEVKNYQACAKIELLEHNFVEALTYQFKALKECDLTSLESSSNVNSYAENSSENLKDNNSILQENSKLFEKHVEQNLVDTMIESVEKQKIKMPGSKSLDSFQTIEQELHTFDCQGGSEDLFDDCKYENMSLDMTAQETLQNNNKENRESPLSSLENSISQEDTYNDNSLLTNYNALDFNQSSTANSKRAKGFTLNNQELIMMQQAVNIVDFYLYEIEEDAYVPVYEMSAICVNFWLENKFPIEELEKVFYKYMKKIFYSLGLLLFSDSRKCSKSEKNGKNIRFKNVEKILSTEFCLKVCSLIMEHIEEGKPTIEYIELLSMSMANNYGPPLTGYPGTSENKTPEQMIDGIISTLAAKYYDPRPFIHIKDPEVVSELFTADEDSMIFTCGHQFLMSAYQSEAIPRMEAELLTLRSPLPSTAQFLGSVLSQTNKPETLCPLCLSQVLKDTAKNVTNR</sequence>
<keyword evidence="5" id="KW-1185">Reference proteome</keyword>
<proteinExistence type="predicted"/>
<dbReference type="PROSITE" id="PS00626">
    <property type="entry name" value="RCC1_2"/>
    <property type="match status" value="2"/>
</dbReference>
<organism evidence="5 6">
    <name type="scientific">Ceratosolen solmsi marchali</name>
    <dbReference type="NCBI Taxonomy" id="326594"/>
    <lineage>
        <taxon>Eukaryota</taxon>
        <taxon>Metazoa</taxon>
        <taxon>Ecdysozoa</taxon>
        <taxon>Arthropoda</taxon>
        <taxon>Hexapoda</taxon>
        <taxon>Insecta</taxon>
        <taxon>Pterygota</taxon>
        <taxon>Neoptera</taxon>
        <taxon>Endopterygota</taxon>
        <taxon>Hymenoptera</taxon>
        <taxon>Apocrita</taxon>
        <taxon>Proctotrupomorpha</taxon>
        <taxon>Chalcidoidea</taxon>
        <taxon>Agaonidae</taxon>
        <taxon>Agaoninae</taxon>
        <taxon>Ceratosolen</taxon>
    </lineage>
</organism>
<evidence type="ECO:0000256" key="2">
    <source>
        <dbReference type="PROSITE-ProRule" id="PRU00235"/>
    </source>
</evidence>
<feature type="repeat" description="RCC1" evidence="2">
    <location>
        <begin position="850"/>
        <end position="904"/>
    </location>
</feature>
<feature type="region of interest" description="Disordered" evidence="3">
    <location>
        <begin position="1081"/>
        <end position="1122"/>
    </location>
</feature>
<dbReference type="InterPro" id="IPR036322">
    <property type="entry name" value="WD40_repeat_dom_sf"/>
</dbReference>
<dbReference type="CTD" id="43518"/>
<dbReference type="RefSeq" id="XP_011499761.1">
    <property type="nucleotide sequence ID" value="XM_011501459.1"/>
</dbReference>
<dbReference type="GeneID" id="105363708"/>
<evidence type="ECO:0000313" key="5">
    <source>
        <dbReference type="Proteomes" id="UP000695007"/>
    </source>
</evidence>